<evidence type="ECO:0000313" key="13">
    <source>
        <dbReference type="Proteomes" id="UP000744555"/>
    </source>
</evidence>
<organism evidence="12 13">
    <name type="scientific">Aquipseudomonas alcaligenes</name>
    <name type="common">Pseudomonas alcaligenes</name>
    <dbReference type="NCBI Taxonomy" id="43263"/>
    <lineage>
        <taxon>Bacteria</taxon>
        <taxon>Pseudomonadati</taxon>
        <taxon>Pseudomonadota</taxon>
        <taxon>Gammaproteobacteria</taxon>
        <taxon>Pseudomonadales</taxon>
        <taxon>Pseudomonadaceae</taxon>
        <taxon>Aquipseudomonas</taxon>
    </lineage>
</organism>
<protein>
    <recommendedName>
        <fullName evidence="2">Type II secretion system protein H</fullName>
    </recommendedName>
    <alternativeName>
        <fullName evidence="10">General secretion pathway protein H</fullName>
    </alternativeName>
</protein>
<evidence type="ECO:0000256" key="4">
    <source>
        <dbReference type="ARBA" id="ARBA00022481"/>
    </source>
</evidence>
<keyword evidence="4" id="KW-0488">Methylation</keyword>
<comment type="caution">
    <text evidence="12">The sequence shown here is derived from an EMBL/GenBank/DDBJ whole genome shotgun (WGS) entry which is preliminary data.</text>
</comment>
<evidence type="ECO:0000256" key="7">
    <source>
        <dbReference type="ARBA" id="ARBA00022989"/>
    </source>
</evidence>
<evidence type="ECO:0000256" key="8">
    <source>
        <dbReference type="ARBA" id="ARBA00023136"/>
    </source>
</evidence>
<evidence type="ECO:0000256" key="1">
    <source>
        <dbReference type="ARBA" id="ARBA00004377"/>
    </source>
</evidence>
<evidence type="ECO:0000259" key="11">
    <source>
        <dbReference type="Pfam" id="PF12019"/>
    </source>
</evidence>
<accession>A0ABR7S705</accession>
<gene>
    <name evidence="12" type="ORF">A9179_19710</name>
</gene>
<dbReference type="Proteomes" id="UP000744555">
    <property type="component" value="Unassembled WGS sequence"/>
</dbReference>
<dbReference type="SUPFAM" id="SSF54523">
    <property type="entry name" value="Pili subunits"/>
    <property type="match status" value="1"/>
</dbReference>
<dbReference type="InterPro" id="IPR022346">
    <property type="entry name" value="T2SS_GspH"/>
</dbReference>
<sequence>MIVLSILAILAMLAVPSLGEIIRRNSIEAASNELYGLLQYARGEAVSRGQKVSISATASDAWTATLDVQAGSDGDSTTLRHYESLNQPQVVASTANTAVSALAFYANGTSSSATVITLCYSGDSTTTGKTISVARSGQISAPESVSCQ</sequence>
<proteinExistence type="inferred from homology"/>
<evidence type="ECO:0000256" key="6">
    <source>
        <dbReference type="ARBA" id="ARBA00022692"/>
    </source>
</evidence>
<dbReference type="EMBL" id="LZEU01000001">
    <property type="protein sequence ID" value="MBC9252497.1"/>
    <property type="molecule type" value="Genomic_DNA"/>
</dbReference>
<feature type="domain" description="General secretion pathway GspH" evidence="11">
    <location>
        <begin position="30"/>
        <end position="137"/>
    </location>
</feature>
<evidence type="ECO:0000256" key="10">
    <source>
        <dbReference type="ARBA" id="ARBA00030775"/>
    </source>
</evidence>
<evidence type="ECO:0000313" key="12">
    <source>
        <dbReference type="EMBL" id="MBC9252497.1"/>
    </source>
</evidence>
<keyword evidence="7" id="KW-1133">Transmembrane helix</keyword>
<reference evidence="12 13" key="1">
    <citation type="submission" date="2016-06" db="EMBL/GenBank/DDBJ databases">
        <authorList>
            <person name="Ramos C."/>
            <person name="Pintado A."/>
            <person name="Crespo-Gomez J.I."/>
        </authorList>
    </citation>
    <scope>NUCLEOTIDE SEQUENCE [LARGE SCALE GENOMIC DNA]</scope>
    <source>
        <strain evidence="12 13">AVO110</strain>
    </source>
</reference>
<comment type="subcellular location">
    <subcellularLocation>
        <location evidence="1">Cell inner membrane</location>
        <topology evidence="1">Single-pass membrane protein</topology>
    </subcellularLocation>
</comment>
<comment type="similarity">
    <text evidence="9">Belongs to the GSP H family.</text>
</comment>
<evidence type="ECO:0000256" key="3">
    <source>
        <dbReference type="ARBA" id="ARBA00022475"/>
    </source>
</evidence>
<evidence type="ECO:0000256" key="2">
    <source>
        <dbReference type="ARBA" id="ARBA00021549"/>
    </source>
</evidence>
<evidence type="ECO:0000256" key="9">
    <source>
        <dbReference type="ARBA" id="ARBA00025772"/>
    </source>
</evidence>
<evidence type="ECO:0000256" key="5">
    <source>
        <dbReference type="ARBA" id="ARBA00022519"/>
    </source>
</evidence>
<dbReference type="InterPro" id="IPR045584">
    <property type="entry name" value="Pilin-like"/>
</dbReference>
<dbReference type="Pfam" id="PF12019">
    <property type="entry name" value="GspH"/>
    <property type="match status" value="1"/>
</dbReference>
<keyword evidence="5" id="KW-0997">Cell inner membrane</keyword>
<keyword evidence="13" id="KW-1185">Reference proteome</keyword>
<keyword evidence="8" id="KW-0472">Membrane</keyword>
<name>A0ABR7S705_AQUAC</name>
<dbReference type="Gene3D" id="3.55.40.10">
    <property type="entry name" value="minor pseudopilin epsh domain"/>
    <property type="match status" value="1"/>
</dbReference>
<keyword evidence="6" id="KW-0812">Transmembrane</keyword>
<keyword evidence="3" id="KW-1003">Cell membrane</keyword>